<gene>
    <name evidence="2" type="ORF">C4D60_Mb04t03520</name>
</gene>
<protein>
    <submittedName>
        <fullName evidence="2">Uncharacterized protein</fullName>
    </submittedName>
</protein>
<feature type="transmembrane region" description="Helical" evidence="1">
    <location>
        <begin position="94"/>
        <end position="113"/>
    </location>
</feature>
<dbReference type="PANTHER" id="PTHR36616">
    <property type="entry name" value="BNAC07G32700D PROTEIN"/>
    <property type="match status" value="1"/>
</dbReference>
<evidence type="ECO:0000313" key="2">
    <source>
        <dbReference type="EMBL" id="THU71634.1"/>
    </source>
</evidence>
<sequence>MRIGMTITTTLSTTSRLFCALPDHSTPNRSLLEDHRRPGRHRELSIFSFLFFFRPPSSRVPCFTRFSVCPFFSVVRVERSVRHNTQGGGLGGAWMLQLLFAVAFSAAPLTLYVPPMRSLNPFVEAVEMFAREATVYTRQAFPQLRLGVRRILAVASARLGISRS</sequence>
<dbReference type="PANTHER" id="PTHR36616:SF4">
    <property type="entry name" value="OS03G0174800 PROTEIN"/>
    <property type="match status" value="1"/>
</dbReference>
<name>A0A4S8K9D6_MUSBA</name>
<accession>A0A4S8K9D6</accession>
<keyword evidence="1" id="KW-0472">Membrane</keyword>
<dbReference type="AlphaFoldDB" id="A0A4S8K9D6"/>
<reference evidence="2 3" key="1">
    <citation type="journal article" date="2019" name="Nat. Plants">
        <title>Genome sequencing of Musa balbisiana reveals subgenome evolution and function divergence in polyploid bananas.</title>
        <authorList>
            <person name="Yao X."/>
        </authorList>
    </citation>
    <scope>NUCLEOTIDE SEQUENCE [LARGE SCALE GENOMIC DNA]</scope>
    <source>
        <strain evidence="3">cv. DH-PKW</strain>
        <tissue evidence="2">Leaves</tissue>
    </source>
</reference>
<keyword evidence="1" id="KW-0812">Transmembrane</keyword>
<keyword evidence="1" id="KW-1133">Transmembrane helix</keyword>
<dbReference type="EMBL" id="PYDT01000001">
    <property type="protein sequence ID" value="THU71634.1"/>
    <property type="molecule type" value="Genomic_DNA"/>
</dbReference>
<proteinExistence type="predicted"/>
<evidence type="ECO:0000256" key="1">
    <source>
        <dbReference type="SAM" id="Phobius"/>
    </source>
</evidence>
<comment type="caution">
    <text evidence="2">The sequence shown here is derived from an EMBL/GenBank/DDBJ whole genome shotgun (WGS) entry which is preliminary data.</text>
</comment>
<organism evidence="2 3">
    <name type="scientific">Musa balbisiana</name>
    <name type="common">Banana</name>
    <dbReference type="NCBI Taxonomy" id="52838"/>
    <lineage>
        <taxon>Eukaryota</taxon>
        <taxon>Viridiplantae</taxon>
        <taxon>Streptophyta</taxon>
        <taxon>Embryophyta</taxon>
        <taxon>Tracheophyta</taxon>
        <taxon>Spermatophyta</taxon>
        <taxon>Magnoliopsida</taxon>
        <taxon>Liliopsida</taxon>
        <taxon>Zingiberales</taxon>
        <taxon>Musaceae</taxon>
        <taxon>Musa</taxon>
    </lineage>
</organism>
<dbReference type="STRING" id="52838.A0A4S8K9D6"/>
<evidence type="ECO:0000313" key="3">
    <source>
        <dbReference type="Proteomes" id="UP000317650"/>
    </source>
</evidence>
<keyword evidence="3" id="KW-1185">Reference proteome</keyword>
<dbReference type="Proteomes" id="UP000317650">
    <property type="component" value="Chromosome 4"/>
</dbReference>